<accession>A0A2R6Y3Z5</accession>
<comment type="caution">
    <text evidence="1">The sequence shown here is derived from an EMBL/GenBank/DDBJ whole genome shotgun (WGS) entry which is preliminary data.</text>
</comment>
<dbReference type="AlphaFoldDB" id="A0A2R6Y3Z5"/>
<sequence length="60" mass="6898">MQKNLNEARELSLSFLYWLQTETPRDEGGYGYPELKPWPFIFDTTDGRAKKLTSVSQGVS</sequence>
<gene>
    <name evidence="1" type="ORF">BSOLF_1694</name>
</gene>
<organism evidence="1 2">
    <name type="scientific">Candidatus Carbonibacillus altaicus</name>
    <dbReference type="NCBI Taxonomy" id="2163959"/>
    <lineage>
        <taxon>Bacteria</taxon>
        <taxon>Bacillati</taxon>
        <taxon>Bacillota</taxon>
        <taxon>Bacilli</taxon>
        <taxon>Bacillales</taxon>
        <taxon>Candidatus Carbonibacillus</taxon>
    </lineage>
</organism>
<reference evidence="2" key="1">
    <citation type="journal article" date="2018" name="Sci. Rep.">
        <title>Lignite coal burning seam in the remote Altai Mountains harbors a hydrogen-driven thermophilic microbial community.</title>
        <authorList>
            <person name="Kadnikov V.V."/>
            <person name="Mardanov A.V."/>
            <person name="Ivasenko D.A."/>
            <person name="Antsiferov D.V."/>
            <person name="Beletsky A.V."/>
            <person name="Karnachuk O.V."/>
            <person name="Ravin N.V."/>
        </authorList>
    </citation>
    <scope>NUCLEOTIDE SEQUENCE [LARGE SCALE GENOMIC DNA]</scope>
</reference>
<evidence type="ECO:0000313" key="1">
    <source>
        <dbReference type="EMBL" id="PTQ57378.1"/>
    </source>
</evidence>
<evidence type="ECO:0000313" key="2">
    <source>
        <dbReference type="Proteomes" id="UP000244338"/>
    </source>
</evidence>
<dbReference type="Proteomes" id="UP000244338">
    <property type="component" value="Unassembled WGS sequence"/>
</dbReference>
<dbReference type="EMBL" id="PEBX01000008">
    <property type="protein sequence ID" value="PTQ57378.1"/>
    <property type="molecule type" value="Genomic_DNA"/>
</dbReference>
<protein>
    <submittedName>
        <fullName evidence="1">Uncharacterized protein</fullName>
    </submittedName>
</protein>
<name>A0A2R6Y3Z5_9BACL</name>
<proteinExistence type="predicted"/>